<evidence type="ECO:0000313" key="6">
    <source>
        <dbReference type="Proteomes" id="UP000596742"/>
    </source>
</evidence>
<name>A0A8B6FNJ7_MYTGA</name>
<dbReference type="Proteomes" id="UP000596742">
    <property type="component" value="Unassembled WGS sequence"/>
</dbReference>
<dbReference type="PROSITE" id="PS50835">
    <property type="entry name" value="IG_LIKE"/>
    <property type="match status" value="1"/>
</dbReference>
<dbReference type="Gene3D" id="2.60.40.10">
    <property type="entry name" value="Immunoglobulins"/>
    <property type="match status" value="1"/>
</dbReference>
<dbReference type="InterPro" id="IPR007110">
    <property type="entry name" value="Ig-like_dom"/>
</dbReference>
<evidence type="ECO:0000259" key="4">
    <source>
        <dbReference type="PROSITE" id="PS50835"/>
    </source>
</evidence>
<reference evidence="5" key="1">
    <citation type="submission" date="2018-11" db="EMBL/GenBank/DDBJ databases">
        <authorList>
            <person name="Alioto T."/>
            <person name="Alioto T."/>
        </authorList>
    </citation>
    <scope>NUCLEOTIDE SEQUENCE</scope>
</reference>
<keyword evidence="6" id="KW-1185">Reference proteome</keyword>
<dbReference type="InterPro" id="IPR013783">
    <property type="entry name" value="Ig-like_fold"/>
</dbReference>
<comment type="caution">
    <text evidence="5">The sequence shown here is derived from an EMBL/GenBank/DDBJ whole genome shotgun (WGS) entry which is preliminary data.</text>
</comment>
<dbReference type="OrthoDB" id="6158624at2759"/>
<evidence type="ECO:0000256" key="1">
    <source>
        <dbReference type="ARBA" id="ARBA00023157"/>
    </source>
</evidence>
<dbReference type="AlphaFoldDB" id="A0A8B6FNJ7"/>
<keyword evidence="3" id="KW-1133">Transmembrane helix</keyword>
<sequence length="326" mass="36343">MSTHATIKFDNLKCEDEKDYICLLTFTNEFSLTQIVRSDPSSISVKVSPSKPDNISGVIVWSAHSKKQEITSSTFLREGDTVTLTCTGNIGNPPGKFIWQKYSPQHNQHILYTNATTEKEEKSENCTFRGTSNITVHLTPDHFEAKYCCFEESQKDVAGMYVETEPLNIHFNVDELPSSKDSSLLKMVIVYVIPVVCVVLFIVICVAVIKHRCIQPKKKENEENSYQTLSRDGITVNADYASVIHTPNRPVGESGDNLVCSNGKEGNKNKSRKNASDRTIVYDEINQQTNLNIEVSKAQMSVSTDNGDHYDAICMNVAIQSSVNDG</sequence>
<gene>
    <name evidence="5" type="ORF">MGAL_10B070247</name>
</gene>
<keyword evidence="3" id="KW-0472">Membrane</keyword>
<feature type="region of interest" description="Disordered" evidence="2">
    <location>
        <begin position="252"/>
        <end position="275"/>
    </location>
</feature>
<dbReference type="EMBL" id="UYJE01007124">
    <property type="protein sequence ID" value="VDI51998.1"/>
    <property type="molecule type" value="Genomic_DNA"/>
</dbReference>
<evidence type="ECO:0000313" key="5">
    <source>
        <dbReference type="EMBL" id="VDI51998.1"/>
    </source>
</evidence>
<feature type="transmembrane region" description="Helical" evidence="3">
    <location>
        <begin position="188"/>
        <end position="209"/>
    </location>
</feature>
<dbReference type="InterPro" id="IPR013162">
    <property type="entry name" value="CD80_C2-set"/>
</dbReference>
<organism evidence="5 6">
    <name type="scientific">Mytilus galloprovincialis</name>
    <name type="common">Mediterranean mussel</name>
    <dbReference type="NCBI Taxonomy" id="29158"/>
    <lineage>
        <taxon>Eukaryota</taxon>
        <taxon>Metazoa</taxon>
        <taxon>Spiralia</taxon>
        <taxon>Lophotrochozoa</taxon>
        <taxon>Mollusca</taxon>
        <taxon>Bivalvia</taxon>
        <taxon>Autobranchia</taxon>
        <taxon>Pteriomorphia</taxon>
        <taxon>Mytilida</taxon>
        <taxon>Mytiloidea</taxon>
        <taxon>Mytilidae</taxon>
        <taxon>Mytilinae</taxon>
        <taxon>Mytilus</taxon>
    </lineage>
</organism>
<keyword evidence="3" id="KW-0812">Transmembrane</keyword>
<dbReference type="InterPro" id="IPR036179">
    <property type="entry name" value="Ig-like_dom_sf"/>
</dbReference>
<evidence type="ECO:0000256" key="3">
    <source>
        <dbReference type="SAM" id="Phobius"/>
    </source>
</evidence>
<protein>
    <recommendedName>
        <fullName evidence="4">Ig-like domain-containing protein</fullName>
    </recommendedName>
</protein>
<evidence type="ECO:0000256" key="2">
    <source>
        <dbReference type="SAM" id="MobiDB-lite"/>
    </source>
</evidence>
<dbReference type="Pfam" id="PF08205">
    <property type="entry name" value="C2-set_2"/>
    <property type="match status" value="1"/>
</dbReference>
<proteinExistence type="predicted"/>
<dbReference type="SUPFAM" id="SSF48726">
    <property type="entry name" value="Immunoglobulin"/>
    <property type="match status" value="1"/>
</dbReference>
<feature type="domain" description="Ig-like" evidence="4">
    <location>
        <begin position="52"/>
        <end position="149"/>
    </location>
</feature>
<keyword evidence="1" id="KW-1015">Disulfide bond</keyword>
<accession>A0A8B6FNJ7</accession>